<sequence length="270" mass="29866">MASRAIQSHVNAKQASEQNPQPCPSAWTTQPMSKSFNTTQKTCVHHIVTDDKSVKNVDQKGMFVQPSSSLATTATKDIAMERKLPAWVNVASLSRQSTSQPPDDIDLELSLRCSASVSHSNYTRCLDKLLASVESPKGLPYGPIANPGPKLKRFKLDDSSNSRAQLAKNEEKSTKLFGTIIKTSSDERGSKVTMPIVIAESDGEVSVQEMMRNFARSWVHNRSKVVMEPEEIVTGPKSWRLGPPGSPERDHEEQHKTGGVTIWNFDKHKL</sequence>
<dbReference type="AlphaFoldDB" id="A0ABD3BAF5"/>
<keyword evidence="3" id="KW-1185">Reference proteome</keyword>
<accession>A0ABD3BAF5</accession>
<dbReference type="EMBL" id="JAVIJP010000107">
    <property type="protein sequence ID" value="KAL3614056.1"/>
    <property type="molecule type" value="Genomic_DNA"/>
</dbReference>
<feature type="region of interest" description="Disordered" evidence="1">
    <location>
        <begin position="235"/>
        <end position="259"/>
    </location>
</feature>
<feature type="region of interest" description="Disordered" evidence="1">
    <location>
        <begin position="1"/>
        <end position="32"/>
    </location>
</feature>
<organism evidence="2 3">
    <name type="scientific">Castilleja foliolosa</name>
    <dbReference type="NCBI Taxonomy" id="1961234"/>
    <lineage>
        <taxon>Eukaryota</taxon>
        <taxon>Viridiplantae</taxon>
        <taxon>Streptophyta</taxon>
        <taxon>Embryophyta</taxon>
        <taxon>Tracheophyta</taxon>
        <taxon>Spermatophyta</taxon>
        <taxon>Magnoliopsida</taxon>
        <taxon>eudicotyledons</taxon>
        <taxon>Gunneridae</taxon>
        <taxon>Pentapetalae</taxon>
        <taxon>asterids</taxon>
        <taxon>lamiids</taxon>
        <taxon>Lamiales</taxon>
        <taxon>Orobanchaceae</taxon>
        <taxon>Pedicularideae</taxon>
        <taxon>Castillejinae</taxon>
        <taxon>Castilleja</taxon>
    </lineage>
</organism>
<evidence type="ECO:0000256" key="1">
    <source>
        <dbReference type="SAM" id="MobiDB-lite"/>
    </source>
</evidence>
<protein>
    <submittedName>
        <fullName evidence="2">Uncharacterized protein</fullName>
    </submittedName>
</protein>
<name>A0ABD3BAF5_9LAMI</name>
<comment type="caution">
    <text evidence="2">The sequence shown here is derived from an EMBL/GenBank/DDBJ whole genome shotgun (WGS) entry which is preliminary data.</text>
</comment>
<evidence type="ECO:0000313" key="3">
    <source>
        <dbReference type="Proteomes" id="UP001632038"/>
    </source>
</evidence>
<evidence type="ECO:0000313" key="2">
    <source>
        <dbReference type="EMBL" id="KAL3614056.1"/>
    </source>
</evidence>
<dbReference type="Proteomes" id="UP001632038">
    <property type="component" value="Unassembled WGS sequence"/>
</dbReference>
<reference evidence="3" key="1">
    <citation type="journal article" date="2024" name="IScience">
        <title>Strigolactones Initiate the Formation of Haustorium-like Structures in Castilleja.</title>
        <authorList>
            <person name="Buerger M."/>
            <person name="Peterson D."/>
            <person name="Chory J."/>
        </authorList>
    </citation>
    <scope>NUCLEOTIDE SEQUENCE [LARGE SCALE GENOMIC DNA]</scope>
</reference>
<feature type="compositionally biased region" description="Basic and acidic residues" evidence="1">
    <location>
        <begin position="247"/>
        <end position="256"/>
    </location>
</feature>
<gene>
    <name evidence="2" type="ORF">CASFOL_042130</name>
</gene>
<proteinExistence type="predicted"/>